<evidence type="ECO:0000256" key="2">
    <source>
        <dbReference type="SAM" id="Phobius"/>
    </source>
</evidence>
<evidence type="ECO:0000313" key="5">
    <source>
        <dbReference type="Proteomes" id="UP000440578"/>
    </source>
</evidence>
<dbReference type="Pfam" id="PF06743">
    <property type="entry name" value="FAST_1"/>
    <property type="match status" value="1"/>
</dbReference>
<feature type="transmembrane region" description="Helical" evidence="2">
    <location>
        <begin position="742"/>
        <end position="760"/>
    </location>
</feature>
<feature type="transmembrane region" description="Helical" evidence="2">
    <location>
        <begin position="814"/>
        <end position="832"/>
    </location>
</feature>
<keyword evidence="5" id="KW-1185">Reference proteome</keyword>
<protein>
    <recommendedName>
        <fullName evidence="3">FAST kinase leucine-rich domain-containing protein</fullName>
    </recommendedName>
</protein>
<dbReference type="OrthoDB" id="6490539at2759"/>
<dbReference type="AlphaFoldDB" id="A0A6A4W6B7"/>
<evidence type="ECO:0000313" key="4">
    <source>
        <dbReference type="EMBL" id="KAF0302866.1"/>
    </source>
</evidence>
<dbReference type="EMBL" id="VIIS01001003">
    <property type="protein sequence ID" value="KAF0302866.1"/>
    <property type="molecule type" value="Genomic_DNA"/>
</dbReference>
<comment type="caution">
    <text evidence="4">The sequence shown here is derived from an EMBL/GenBank/DDBJ whole genome shotgun (WGS) entry which is preliminary data.</text>
</comment>
<feature type="domain" description="FAST kinase leucine-rich" evidence="3">
    <location>
        <begin position="335"/>
        <end position="401"/>
    </location>
</feature>
<evidence type="ECO:0000259" key="3">
    <source>
        <dbReference type="Pfam" id="PF06743"/>
    </source>
</evidence>
<evidence type="ECO:0000256" key="1">
    <source>
        <dbReference type="SAM" id="MobiDB-lite"/>
    </source>
</evidence>
<feature type="transmembrane region" description="Helical" evidence="2">
    <location>
        <begin position="685"/>
        <end position="704"/>
    </location>
</feature>
<dbReference type="InterPro" id="IPR010622">
    <property type="entry name" value="FAST_Leu-rich"/>
</dbReference>
<keyword evidence="2" id="KW-1133">Transmembrane helix</keyword>
<organism evidence="4 5">
    <name type="scientific">Amphibalanus amphitrite</name>
    <name type="common">Striped barnacle</name>
    <name type="synonym">Balanus amphitrite</name>
    <dbReference type="NCBI Taxonomy" id="1232801"/>
    <lineage>
        <taxon>Eukaryota</taxon>
        <taxon>Metazoa</taxon>
        <taxon>Ecdysozoa</taxon>
        <taxon>Arthropoda</taxon>
        <taxon>Crustacea</taxon>
        <taxon>Multicrustacea</taxon>
        <taxon>Cirripedia</taxon>
        <taxon>Thoracica</taxon>
        <taxon>Thoracicalcarea</taxon>
        <taxon>Balanomorpha</taxon>
        <taxon>Balanoidea</taxon>
        <taxon>Balanidae</taxon>
        <taxon>Amphibalaninae</taxon>
        <taxon>Amphibalanus</taxon>
    </lineage>
</organism>
<feature type="transmembrane region" description="Helical" evidence="2">
    <location>
        <begin position="553"/>
        <end position="579"/>
    </location>
</feature>
<dbReference type="GO" id="GO:0044528">
    <property type="term" value="P:regulation of mitochondrial mRNA stability"/>
    <property type="evidence" value="ECO:0007669"/>
    <property type="project" value="InterPro"/>
</dbReference>
<feature type="transmembrane region" description="Helical" evidence="2">
    <location>
        <begin position="599"/>
        <end position="620"/>
    </location>
</feature>
<proteinExistence type="predicted"/>
<accession>A0A6A4W6B7</accession>
<sequence length="836" mass="91164">MLKHVLARRSLLLMMPMWRCKWYSSNSHKPTADNEILELQIINHLYSDSLKSLQHSSKVFDQGNKDMSNDSTKPSIIFLQSLDVIRPHTRPNRHQLTVLTEAALSGLTSSPLSAAERDLLLVSAALVTRRPDPVRPAVLSALADTSDTGATLRLLYVAGVARLRLPAALWRSVQRRLADRCAALSEPDLLALSSSSFRCGAAVSSGRLQQRLLSAARRLADSDRQTGPLVALLKALRLARVSCAPLLASLRGLVSRRGAALSLPAAAHLGACWCSPPLRDPALLAALEATLRGRLETLLNRQQISASGSCPDGSSVPSIDDATDPVPDGRPKDVARLLYTFAHLGHTPSPDTLEVTERWMAGWSTGRPLPLVDALLSLAILGRYPQTLLERVLTEDVSQRLAAAGRPRQLSRLALLHQAARLEAGLCPPPLRLAAADGALPAPCLQRELRRRPRLAPLLERLRRQQPAARVELGYPVPHVNWASVLLSWPDGRRAAVELLDDGGAAALGGAAAPGLWRRLRSLAQLCWWLGLWPLAEAEHGLPRPISSRWRRLLHAALVAAHLLLMFVVGMVVTATLSAATGVSAWFRNLTGGTSTSAVVVPGLLMSGAACWLLLVLTVYRRRGRLGRLLVRWARLEERAGAGPGRAGLLDWLVPVAVFTATVTAQLLEWKSTSRLMGLEHENRLFALLTDLCCLSGLLCSSLAPSIFTSLFMLTSTITVMVYQSLVYYLPRCAADPRGDSLCCAVSALATVCIASGLMWRTFSVCHWATEAADQARRRLKHAAAAPRRPLPQPVLDKLHLTASGYFALDRRMFFHHSYSIFSMCVILIQFAQDEK</sequence>
<feature type="region of interest" description="Disordered" evidence="1">
    <location>
        <begin position="305"/>
        <end position="327"/>
    </location>
</feature>
<keyword evidence="2" id="KW-0472">Membrane</keyword>
<feature type="transmembrane region" description="Helical" evidence="2">
    <location>
        <begin position="710"/>
        <end position="730"/>
    </location>
</feature>
<name>A0A6A4W6B7_AMPAM</name>
<gene>
    <name evidence="4" type="ORF">FJT64_002931</name>
</gene>
<reference evidence="4 5" key="1">
    <citation type="submission" date="2019-07" db="EMBL/GenBank/DDBJ databases">
        <title>Draft genome assembly of a fouling barnacle, Amphibalanus amphitrite (Darwin, 1854): The first reference genome for Thecostraca.</title>
        <authorList>
            <person name="Kim W."/>
        </authorList>
    </citation>
    <scope>NUCLEOTIDE SEQUENCE [LARGE SCALE GENOMIC DNA]</scope>
    <source>
        <strain evidence="4">SNU_AA5</strain>
        <tissue evidence="4">Soma without cirri and trophi</tissue>
    </source>
</reference>
<dbReference type="Proteomes" id="UP000440578">
    <property type="component" value="Unassembled WGS sequence"/>
</dbReference>
<keyword evidence="2" id="KW-0812">Transmembrane</keyword>